<protein>
    <submittedName>
        <fullName evidence="1">Uncharacterized protein</fullName>
    </submittedName>
</protein>
<reference evidence="1 2" key="1">
    <citation type="submission" date="2022-04" db="EMBL/GenBank/DDBJ databases">
        <title>Gracilibacillus sp. isolated from saltern.</title>
        <authorList>
            <person name="Won M."/>
            <person name="Lee C.-M."/>
            <person name="Woen H.-Y."/>
            <person name="Kwon S.-W."/>
        </authorList>
    </citation>
    <scope>NUCLEOTIDE SEQUENCE [LARGE SCALE GENOMIC DNA]</scope>
    <source>
        <strain evidence="1 2">SSPM10-3</strain>
    </source>
</reference>
<proteinExistence type="predicted"/>
<dbReference type="Proteomes" id="UP000831537">
    <property type="component" value="Chromosome"/>
</dbReference>
<evidence type="ECO:0000313" key="1">
    <source>
        <dbReference type="EMBL" id="UOQ84915.1"/>
    </source>
</evidence>
<sequence>MNHVINVMPHESIVSDRVWKEAGTAAYVITLTKLVKSDQDEEEYFWKYAYEPQKDEVELIKSSGKE</sequence>
<gene>
    <name evidence="1" type="ORF">MUN87_20055</name>
</gene>
<dbReference type="EMBL" id="CP095071">
    <property type="protein sequence ID" value="UOQ84915.1"/>
    <property type="molecule type" value="Genomic_DNA"/>
</dbReference>
<organism evidence="1 2">
    <name type="scientific">Gracilibacillus salinarum</name>
    <dbReference type="NCBI Taxonomy" id="2932255"/>
    <lineage>
        <taxon>Bacteria</taxon>
        <taxon>Bacillati</taxon>
        <taxon>Bacillota</taxon>
        <taxon>Bacilli</taxon>
        <taxon>Bacillales</taxon>
        <taxon>Bacillaceae</taxon>
        <taxon>Gracilibacillus</taxon>
    </lineage>
</organism>
<dbReference type="RefSeq" id="WP_244743408.1">
    <property type="nucleotide sequence ID" value="NZ_CP095071.1"/>
</dbReference>
<keyword evidence="2" id="KW-1185">Reference proteome</keyword>
<evidence type="ECO:0000313" key="2">
    <source>
        <dbReference type="Proteomes" id="UP000831537"/>
    </source>
</evidence>
<name>A0ABY4GL62_9BACI</name>
<accession>A0ABY4GL62</accession>